<protein>
    <submittedName>
        <fullName evidence="1">Uncharacterized protein</fullName>
    </submittedName>
</protein>
<gene>
    <name evidence="1" type="ORF">SDC9_172462</name>
</gene>
<dbReference type="EMBL" id="VSSQ01074096">
    <property type="protein sequence ID" value="MPN25055.1"/>
    <property type="molecule type" value="Genomic_DNA"/>
</dbReference>
<organism evidence="1">
    <name type="scientific">bioreactor metagenome</name>
    <dbReference type="NCBI Taxonomy" id="1076179"/>
    <lineage>
        <taxon>unclassified sequences</taxon>
        <taxon>metagenomes</taxon>
        <taxon>ecological metagenomes</taxon>
    </lineage>
</organism>
<evidence type="ECO:0000313" key="1">
    <source>
        <dbReference type="EMBL" id="MPN25055.1"/>
    </source>
</evidence>
<sequence length="51" mass="6029">MLMQSVERRDISQLFTHRELKRMLPVAQSIQLILVIPTGRKKSFMCFPVVR</sequence>
<reference evidence="1" key="1">
    <citation type="submission" date="2019-08" db="EMBL/GenBank/DDBJ databases">
        <authorList>
            <person name="Kucharzyk K."/>
            <person name="Murdoch R.W."/>
            <person name="Higgins S."/>
            <person name="Loffler F."/>
        </authorList>
    </citation>
    <scope>NUCLEOTIDE SEQUENCE</scope>
</reference>
<accession>A0A645GEE8</accession>
<name>A0A645GEE8_9ZZZZ</name>
<dbReference type="AlphaFoldDB" id="A0A645GEE8"/>
<proteinExistence type="predicted"/>
<comment type="caution">
    <text evidence="1">The sequence shown here is derived from an EMBL/GenBank/DDBJ whole genome shotgun (WGS) entry which is preliminary data.</text>
</comment>